<keyword evidence="2" id="KW-1185">Reference proteome</keyword>
<proteinExistence type="predicted"/>
<dbReference type="Proteomes" id="UP000325302">
    <property type="component" value="Unassembled WGS sequence"/>
</dbReference>
<dbReference type="CDD" id="cd01427">
    <property type="entry name" value="HAD_like"/>
    <property type="match status" value="1"/>
</dbReference>
<dbReference type="InterPro" id="IPR036412">
    <property type="entry name" value="HAD-like_sf"/>
</dbReference>
<sequence>MNLDWHKIDTLLLDMDGTLLDLHFDSYFWLEFLPERYAQAHALPQDEARRWLHQRIQQEQGTLNWYCLDYWSEVLHLPIAQLKREVADKIGFRPHVEDFLEAVRAENIRTVIVTNAHRDSLSLKMEQTGLDRLVDLVICSHDFKAPKEDQAFWQFLQQVEPFNPQRTLLVDDSLAVLRSARDYGIRYLLSILQPDSQAPSREIDEFAAIHHFDEVMPKK</sequence>
<dbReference type="GO" id="GO:0005829">
    <property type="term" value="C:cytosol"/>
    <property type="evidence" value="ECO:0007669"/>
    <property type="project" value="TreeGrafter"/>
</dbReference>
<dbReference type="SFLD" id="SFLDS00003">
    <property type="entry name" value="Haloacid_Dehalogenase"/>
    <property type="match status" value="1"/>
</dbReference>
<evidence type="ECO:0000313" key="1">
    <source>
        <dbReference type="EMBL" id="KAA0876192.1"/>
    </source>
</evidence>
<accession>A0A5A9W681</accession>
<dbReference type="PANTHER" id="PTHR43434">
    <property type="entry name" value="PHOSPHOGLYCOLATE PHOSPHATASE"/>
    <property type="match status" value="1"/>
</dbReference>
<dbReference type="GO" id="GO:0008253">
    <property type="term" value="F:5'-nucleotidase activity"/>
    <property type="evidence" value="ECO:0007669"/>
    <property type="project" value="UniProtKB-EC"/>
</dbReference>
<dbReference type="GO" id="GO:0006281">
    <property type="term" value="P:DNA repair"/>
    <property type="evidence" value="ECO:0007669"/>
    <property type="project" value="TreeGrafter"/>
</dbReference>
<dbReference type="InterPro" id="IPR006439">
    <property type="entry name" value="HAD-SF_hydro_IA"/>
</dbReference>
<organism evidence="1 2">
    <name type="scientific">Nitrincola tapanii</name>
    <dbReference type="NCBI Taxonomy" id="1708751"/>
    <lineage>
        <taxon>Bacteria</taxon>
        <taxon>Pseudomonadati</taxon>
        <taxon>Pseudomonadota</taxon>
        <taxon>Gammaproteobacteria</taxon>
        <taxon>Oceanospirillales</taxon>
        <taxon>Oceanospirillaceae</taxon>
        <taxon>Nitrincola</taxon>
    </lineage>
</organism>
<dbReference type="PANTHER" id="PTHR43434:SF3">
    <property type="entry name" value="GMP_IMP NUCLEOTIDASE YRFG"/>
    <property type="match status" value="1"/>
</dbReference>
<dbReference type="NCBIfam" id="NF011564">
    <property type="entry name" value="PRK14988.1"/>
    <property type="match status" value="1"/>
</dbReference>
<dbReference type="EC" id="3.1.3.5" evidence="1"/>
<evidence type="ECO:0000313" key="2">
    <source>
        <dbReference type="Proteomes" id="UP000325302"/>
    </source>
</evidence>
<comment type="caution">
    <text evidence="1">The sequence shown here is derived from an EMBL/GenBank/DDBJ whole genome shotgun (WGS) entry which is preliminary data.</text>
</comment>
<gene>
    <name evidence="1" type="ORF">E1H14_00145</name>
</gene>
<dbReference type="RefSeq" id="WP_149389446.1">
    <property type="nucleotide sequence ID" value="NZ_SMRS01000001.1"/>
</dbReference>
<dbReference type="InterPro" id="IPR023214">
    <property type="entry name" value="HAD_sf"/>
</dbReference>
<protein>
    <submittedName>
        <fullName evidence="1">GMP/IMP nucleotidase</fullName>
        <ecNumber evidence="1">3.1.3.5</ecNumber>
    </submittedName>
</protein>
<dbReference type="Pfam" id="PF00702">
    <property type="entry name" value="Hydrolase"/>
    <property type="match status" value="1"/>
</dbReference>
<dbReference type="AlphaFoldDB" id="A0A5A9W681"/>
<dbReference type="GO" id="GO:0008967">
    <property type="term" value="F:phosphoglycolate phosphatase activity"/>
    <property type="evidence" value="ECO:0007669"/>
    <property type="project" value="TreeGrafter"/>
</dbReference>
<dbReference type="Gene3D" id="3.40.50.1000">
    <property type="entry name" value="HAD superfamily/HAD-like"/>
    <property type="match status" value="1"/>
</dbReference>
<dbReference type="SFLD" id="SFLDG01129">
    <property type="entry name" value="C1.5:_HAD__Beta-PGM__Phosphata"/>
    <property type="match status" value="1"/>
</dbReference>
<keyword evidence="1" id="KW-0378">Hydrolase</keyword>
<dbReference type="EMBL" id="SMRS01000001">
    <property type="protein sequence ID" value="KAA0876192.1"/>
    <property type="molecule type" value="Genomic_DNA"/>
</dbReference>
<dbReference type="InterPro" id="IPR050155">
    <property type="entry name" value="HAD-like_hydrolase_sf"/>
</dbReference>
<reference evidence="1 2" key="1">
    <citation type="submission" date="2019-03" db="EMBL/GenBank/DDBJ databases">
        <title>Nitrincola sp. nov. isolated from an Indian soda lake.</title>
        <authorList>
            <person name="Joshi A."/>
            <person name="Thite S.V."/>
            <person name="Joseph N."/>
            <person name="Dhotre D."/>
            <person name="Moorthy M."/>
            <person name="Shouche Y.S."/>
        </authorList>
    </citation>
    <scope>NUCLEOTIDE SEQUENCE [LARGE SCALE GENOMIC DNA]</scope>
    <source>
        <strain evidence="1 2">MEB193</strain>
    </source>
</reference>
<dbReference type="NCBIfam" id="TIGR01509">
    <property type="entry name" value="HAD-SF-IA-v3"/>
    <property type="match status" value="1"/>
</dbReference>
<name>A0A5A9W681_9GAMM</name>
<dbReference type="OrthoDB" id="9773910at2"/>
<dbReference type="SUPFAM" id="SSF56784">
    <property type="entry name" value="HAD-like"/>
    <property type="match status" value="1"/>
</dbReference>